<keyword evidence="4" id="KW-0802">TPR repeat</keyword>
<dbReference type="HOGENOM" id="CLU_029972_1_2_1"/>
<dbReference type="InterPro" id="IPR033891">
    <property type="entry name" value="TTC38"/>
</dbReference>
<reference evidence="6" key="3">
    <citation type="submission" date="2015-06" db="UniProtKB">
        <authorList>
            <consortium name="EnsemblMetazoa"/>
        </authorList>
    </citation>
    <scope>IDENTIFICATION</scope>
</reference>
<evidence type="ECO:0000313" key="7">
    <source>
        <dbReference type="Proteomes" id="UP000014760"/>
    </source>
</evidence>
<sequence>MVRGPVLPPKVEILRNEGKMLQPLSWKDCKAWYDEGLPLSTTSDEAAKMLHATLWQHLSFRNDPALGGAEGTLEAVLEADPNCVMGLVLKNLGMNNFSSKQRPQIPRNIAEAEKLLEMACNANEREYMHCKAVLCMAQGKMSEACNVWERILIKYPRDTLAMLQAFTHYIQSGKSTEMRDSTNRILPHYDPREISYGFLLGLNCFSLEECGMYAEAELAGRQALHINPTNGWATHAMAHIFEMQCRTDEGIQFMESTENNWKDSDYIAHHDYWHWALFHVEKGQYEEALGIFDEKIQPIARQRETTFSFQDMSALLYRIELEGNSVGDRWGEVCKSWSPRSKDHIYSFNDCHMMMAFLGADDKEKRQEFVESMQEYLGGDSSAEDNHSICSDVTWPLTQAMIAFKEGKFAECVDILYPVRYQVFRIGGSHAQREFASMLLIHAAMKSNLNEHRMLAKYVDYQHFLFY</sequence>
<dbReference type="EnsemblMetazoa" id="CapteT212915">
    <property type="protein sequence ID" value="CapteP212915"/>
    <property type="gene ID" value="CapteG212915"/>
</dbReference>
<dbReference type="AlphaFoldDB" id="R7TQR7"/>
<dbReference type="PANTHER" id="PTHR16263:SF4">
    <property type="entry name" value="TETRATRICOPEPTIDE REPEAT PROTEIN 38"/>
    <property type="match status" value="1"/>
</dbReference>
<gene>
    <name evidence="5" type="ORF">CAPTEDRAFT_212915</name>
</gene>
<dbReference type="CDD" id="cd05804">
    <property type="entry name" value="StaR_like"/>
    <property type="match status" value="1"/>
</dbReference>
<dbReference type="Proteomes" id="UP000014760">
    <property type="component" value="Unassembled WGS sequence"/>
</dbReference>
<proteinExistence type="inferred from homology"/>
<keyword evidence="7" id="KW-1185">Reference proteome</keyword>
<dbReference type="OrthoDB" id="1427555at2759"/>
<reference evidence="5 7" key="2">
    <citation type="journal article" date="2013" name="Nature">
        <title>Insights into bilaterian evolution from three spiralian genomes.</title>
        <authorList>
            <person name="Simakov O."/>
            <person name="Marletaz F."/>
            <person name="Cho S.J."/>
            <person name="Edsinger-Gonzales E."/>
            <person name="Havlak P."/>
            <person name="Hellsten U."/>
            <person name="Kuo D.H."/>
            <person name="Larsson T."/>
            <person name="Lv J."/>
            <person name="Arendt D."/>
            <person name="Savage R."/>
            <person name="Osoegawa K."/>
            <person name="de Jong P."/>
            <person name="Grimwood J."/>
            <person name="Chapman J.A."/>
            <person name="Shapiro H."/>
            <person name="Aerts A."/>
            <person name="Otillar R.P."/>
            <person name="Terry A.Y."/>
            <person name="Boore J.L."/>
            <person name="Grigoriev I.V."/>
            <person name="Lindberg D.R."/>
            <person name="Seaver E.C."/>
            <person name="Weisblat D.A."/>
            <person name="Putnam N.H."/>
            <person name="Rokhsar D.S."/>
        </authorList>
    </citation>
    <scope>NUCLEOTIDE SEQUENCE</scope>
    <source>
        <strain evidence="5 7">I ESC-2004</strain>
    </source>
</reference>
<name>R7TQR7_CAPTE</name>
<dbReference type="PANTHER" id="PTHR16263">
    <property type="entry name" value="TETRATRICOPEPTIDE REPEAT PROTEIN 38"/>
    <property type="match status" value="1"/>
</dbReference>
<dbReference type="OMA" id="YAFNDVH"/>
<dbReference type="EMBL" id="KB309773">
    <property type="protein sequence ID" value="ELT93370.1"/>
    <property type="molecule type" value="Genomic_DNA"/>
</dbReference>
<dbReference type="InterPro" id="IPR011990">
    <property type="entry name" value="TPR-like_helical_dom_sf"/>
</dbReference>
<keyword evidence="3" id="KW-0677">Repeat</keyword>
<dbReference type="EMBL" id="AMQN01002649">
    <property type="status" value="NOT_ANNOTATED_CDS"/>
    <property type="molecule type" value="Genomic_DNA"/>
</dbReference>
<evidence type="ECO:0000256" key="1">
    <source>
        <dbReference type="ARBA" id="ARBA00005857"/>
    </source>
</evidence>
<evidence type="ECO:0000313" key="6">
    <source>
        <dbReference type="EnsemblMetazoa" id="CapteP212915"/>
    </source>
</evidence>
<protein>
    <recommendedName>
        <fullName evidence="2">Tetratricopeptide repeat protein 38</fullName>
    </recommendedName>
</protein>
<evidence type="ECO:0000313" key="5">
    <source>
        <dbReference type="EMBL" id="ELT93370.1"/>
    </source>
</evidence>
<organism evidence="5">
    <name type="scientific">Capitella teleta</name>
    <name type="common">Polychaete worm</name>
    <dbReference type="NCBI Taxonomy" id="283909"/>
    <lineage>
        <taxon>Eukaryota</taxon>
        <taxon>Metazoa</taxon>
        <taxon>Spiralia</taxon>
        <taxon>Lophotrochozoa</taxon>
        <taxon>Annelida</taxon>
        <taxon>Polychaeta</taxon>
        <taxon>Sedentaria</taxon>
        <taxon>Scolecida</taxon>
        <taxon>Capitellidae</taxon>
        <taxon>Capitella</taxon>
    </lineage>
</organism>
<accession>R7TQR7</accession>
<reference evidence="7" key="1">
    <citation type="submission" date="2012-12" db="EMBL/GenBank/DDBJ databases">
        <authorList>
            <person name="Hellsten U."/>
            <person name="Grimwood J."/>
            <person name="Chapman J.A."/>
            <person name="Shapiro H."/>
            <person name="Aerts A."/>
            <person name="Otillar R.P."/>
            <person name="Terry A.Y."/>
            <person name="Boore J.L."/>
            <person name="Simakov O."/>
            <person name="Marletaz F."/>
            <person name="Cho S.-J."/>
            <person name="Edsinger-Gonzales E."/>
            <person name="Havlak P."/>
            <person name="Kuo D.-H."/>
            <person name="Larsson T."/>
            <person name="Lv J."/>
            <person name="Arendt D."/>
            <person name="Savage R."/>
            <person name="Osoegawa K."/>
            <person name="de Jong P."/>
            <person name="Lindberg D.R."/>
            <person name="Seaver E.C."/>
            <person name="Weisblat D.A."/>
            <person name="Putnam N.H."/>
            <person name="Grigoriev I.V."/>
            <person name="Rokhsar D.S."/>
        </authorList>
    </citation>
    <scope>NUCLEOTIDE SEQUENCE</scope>
    <source>
        <strain evidence="7">I ESC-2004</strain>
    </source>
</reference>
<evidence type="ECO:0000256" key="3">
    <source>
        <dbReference type="ARBA" id="ARBA00022737"/>
    </source>
</evidence>
<dbReference type="Gene3D" id="1.25.40.10">
    <property type="entry name" value="Tetratricopeptide repeat domain"/>
    <property type="match status" value="1"/>
</dbReference>
<comment type="similarity">
    <text evidence="1">Belongs to the TTC38 family.</text>
</comment>
<evidence type="ECO:0000256" key="4">
    <source>
        <dbReference type="ARBA" id="ARBA00022803"/>
    </source>
</evidence>
<dbReference type="SUPFAM" id="SSF48452">
    <property type="entry name" value="TPR-like"/>
    <property type="match status" value="1"/>
</dbReference>
<evidence type="ECO:0000256" key="2">
    <source>
        <dbReference type="ARBA" id="ARBA00019992"/>
    </source>
</evidence>